<organism evidence="2 3">
    <name type="scientific">Bordetella pertussis CHLA-26</name>
    <dbReference type="NCBI Taxonomy" id="1331284"/>
    <lineage>
        <taxon>Bacteria</taxon>
        <taxon>Pseudomonadati</taxon>
        <taxon>Pseudomonadota</taxon>
        <taxon>Betaproteobacteria</taxon>
        <taxon>Burkholderiales</taxon>
        <taxon>Alcaligenaceae</taxon>
        <taxon>Bordetella</taxon>
    </lineage>
</organism>
<comment type="caution">
    <text evidence="2">The sequence shown here is derived from an EMBL/GenBank/DDBJ whole genome shotgun (WGS) entry which is preliminary data.</text>
</comment>
<evidence type="ECO:0000259" key="1">
    <source>
        <dbReference type="Pfam" id="PF09327"/>
    </source>
</evidence>
<dbReference type="Proteomes" id="UP000018679">
    <property type="component" value="Unassembled WGS sequence"/>
</dbReference>
<evidence type="ECO:0000313" key="2">
    <source>
        <dbReference type="EMBL" id="ETH29686.1"/>
    </source>
</evidence>
<evidence type="ECO:0000313" key="3">
    <source>
        <dbReference type="Proteomes" id="UP000018679"/>
    </source>
</evidence>
<feature type="domain" description="Tip attachment protein J central straight fiber" evidence="1">
    <location>
        <begin position="1105"/>
        <end position="1243"/>
    </location>
</feature>
<name>A0AAI9IZY2_BORPT</name>
<dbReference type="PANTHER" id="PTHR36251">
    <property type="entry name" value="FELS-1 PROPHAGE HOST SPECIFICITY PROTEIN-RELATED"/>
    <property type="match status" value="1"/>
</dbReference>
<dbReference type="PANTHER" id="PTHR36251:SF2">
    <property type="entry name" value="GIFSY-2 PROPHAGE HOST SPECIFICITY PROTEIN J, PHAGE LAMBDA"/>
    <property type="match status" value="1"/>
</dbReference>
<dbReference type="InterPro" id="IPR053171">
    <property type="entry name" value="Viral_Tip_Attach_Protein"/>
</dbReference>
<dbReference type="NCBIfam" id="NF040662">
    <property type="entry name" value="attach_TipJ_rel"/>
    <property type="match status" value="1"/>
</dbReference>
<reference evidence="2 3" key="1">
    <citation type="journal article" date="2013" name="Genome Announc.">
        <title>Genome Sequences of 28 Bordetella pertussis U.S. Outbreak Strains Dating from 2010 to 2012.</title>
        <authorList>
            <person name="Harvill E.T."/>
            <person name="Goodfield L.L."/>
            <person name="Ivanov Y."/>
            <person name="Meyer J.A."/>
            <person name="Newth C."/>
            <person name="Cassiday P."/>
            <person name="Tondella M.L."/>
            <person name="Liao P."/>
            <person name="Zimmerman J."/>
            <person name="Meert K."/>
            <person name="Wessel D."/>
            <person name="Berger J."/>
            <person name="Dean J.M."/>
            <person name="Holubkov R."/>
            <person name="Burr J."/>
            <person name="Liu T."/>
            <person name="Brinkac L."/>
            <person name="Kim M."/>
            <person name="Losada L."/>
        </authorList>
    </citation>
    <scope>NUCLEOTIDE SEQUENCE [LARGE SCALE GENOMIC DNA]</scope>
    <source>
        <strain evidence="2 3">CHLA-26</strain>
    </source>
</reference>
<gene>
    <name evidence="2" type="ORF">L566_0523</name>
</gene>
<sequence length="1374" mass="149259">MATACCCVQGMTRTSVSTSIWTGVEYCMPWKGVASSFPPCAHWSPWDFHSLPFIESMPDITIRRDPFRPHLRQETVVARQGTRLDTILRREGFIVGRAARLARTSPFIVQRNGRWLLQAAWHVRLKKNDVVVVVVLPAGGGGSNPLQVVAMVVLAAATAGVGAWATSAYAGAAGVGATSAAALTVGAGAATAVGPVGGMVVNSLFPPARLPGTLQREKASPTYTLSAQGNMARPMEAIPVRYGRYRSYLDFAAQPYTEMVNNQTHLYQLFCVGQGRYEIEEIRIEETPIGNFSEVEYEVVEPGGQVTLFPDNVVTSAEVQGIELPAINVEGAGPKGPFAANPPGTLASEIAIDVLLPKELFYAAHDGTLESAGTGVNVYARQIDDSGRPIGTTILLGKENIVAATLTPQYRTFRYKVEPARWEVSVERNSGHLAERATRMIRDVTWLGLRSYLPSKRTYGNVTMLAVAMRATGNLNQTTARRINIIATRRLRTWDPVQGWSKDLKPTRNPAWAIADACTDREYGRGLPDSRINLAALYRLAKVWDERGDWFDGVFDVSTTFWEAVTQVARAGRALPIYHAGVIDVIRDEPKSVRTQMFTPANIVARSFSVDYVFPAHDDPDYIIVEFVNERTWKDDEVECAWPGAAKRRPYRLRLVGVTGRVQAWREGMALLARNRDQRRFASFQTELEGAIPGYADLVEISHDVPKWGLSGIVEDYDPRALRLTTSEPLQWWQGQNHYISLRGRDGVPAGPFRVEPGTHEREMRIVDLVDGQGLYVSTGEAEEPTHYTFGPGERRALLAQVMRAVPSEAGLWTLDVVNYAPSVHTAELGGQEPEFASPSLLPIVPLGPIVDSVTVFSGPRPGQQIVSATPASGAYRYEFEASDDGGVHWQPLGMAELPSLEVYLRAGSWQVRVRGIGALSGPWKTWQGNVSASAAPPPKLSALTTISQVMAIELAWTVPDAPWMSSVEIWESSTPNLGDASLMGEFRLPQSRFTRFGLSHGTRIWFWGRIRDVAGQLGPWYPDGQGVLGSASSDAGKILDYLSGQIGPEQLTRDLTQTISGMERNINTVTAKLDQEREERLSQDGALARRVEDAIAANGAGATAVKQTSAALASLDGRLRATWSVQAQVAQDGKVYAAGMALGAYAGEGGQVQTSVYFLADRFAFLNLANGKVSSPFVIQNGQTFLNQAFIGKAWIKSAQVESLDVGKIVAGVMSADRINANSLIAKLASFTTAYVKTAHIGVAQVDTLRLASGAVVTGSHSIISKSLWRGGSELATVAIGSLYLPYGGSVVVFMQYAQSGGRFPFGRNTIVSIDGEIIPNALSNPPDGVAMITWISDTLPEGKTISWSIKARHPVDGTYYISGRVAVLAIQR</sequence>
<dbReference type="Pfam" id="PF09327">
    <property type="entry name" value="Phage_Tail_Tip"/>
    <property type="match status" value="1"/>
</dbReference>
<accession>A0AAI9IZY2</accession>
<dbReference type="InterPro" id="IPR015406">
    <property type="entry name" value="GpJ_CSF"/>
</dbReference>
<proteinExistence type="predicted"/>
<dbReference type="EMBL" id="AXSB02000037">
    <property type="protein sequence ID" value="ETH29686.1"/>
    <property type="molecule type" value="Genomic_DNA"/>
</dbReference>
<protein>
    <submittedName>
        <fullName evidence="2">PF09327 domain protein</fullName>
    </submittedName>
</protein>